<sequence>MCGWRMNSRFGREQKVLFCREKERIDSRRKLAGTQTNSANVTCLCSTFALGLDWVSHKLLDSQISCLRPGDAEVGHPVARASNMGHHISVLYTN</sequence>
<name>A0A6A6RKV1_9PLEO</name>
<accession>A0A6A6RKV1</accession>
<evidence type="ECO:0000313" key="1">
    <source>
        <dbReference type="EMBL" id="KAF2634628.1"/>
    </source>
</evidence>
<evidence type="ECO:0000313" key="2">
    <source>
        <dbReference type="Proteomes" id="UP000799753"/>
    </source>
</evidence>
<dbReference type="EMBL" id="MU006817">
    <property type="protein sequence ID" value="KAF2634628.1"/>
    <property type="molecule type" value="Genomic_DNA"/>
</dbReference>
<reference evidence="1" key="1">
    <citation type="journal article" date="2020" name="Stud. Mycol.">
        <title>101 Dothideomycetes genomes: a test case for predicting lifestyles and emergence of pathogens.</title>
        <authorList>
            <person name="Haridas S."/>
            <person name="Albert R."/>
            <person name="Binder M."/>
            <person name="Bloem J."/>
            <person name="Labutti K."/>
            <person name="Salamov A."/>
            <person name="Andreopoulos B."/>
            <person name="Baker S."/>
            <person name="Barry K."/>
            <person name="Bills G."/>
            <person name="Bluhm B."/>
            <person name="Cannon C."/>
            <person name="Castanera R."/>
            <person name="Culley D."/>
            <person name="Daum C."/>
            <person name="Ezra D."/>
            <person name="Gonzalez J."/>
            <person name="Henrissat B."/>
            <person name="Kuo A."/>
            <person name="Liang C."/>
            <person name="Lipzen A."/>
            <person name="Lutzoni F."/>
            <person name="Magnuson J."/>
            <person name="Mondo S."/>
            <person name="Nolan M."/>
            <person name="Ohm R."/>
            <person name="Pangilinan J."/>
            <person name="Park H.-J."/>
            <person name="Ramirez L."/>
            <person name="Alfaro M."/>
            <person name="Sun H."/>
            <person name="Tritt A."/>
            <person name="Yoshinaga Y."/>
            <person name="Zwiers L.-H."/>
            <person name="Turgeon B."/>
            <person name="Goodwin S."/>
            <person name="Spatafora J."/>
            <person name="Crous P."/>
            <person name="Grigoriev I."/>
        </authorList>
    </citation>
    <scope>NUCLEOTIDE SEQUENCE</scope>
    <source>
        <strain evidence="1">CBS 473.64</strain>
    </source>
</reference>
<organism evidence="1 2">
    <name type="scientific">Massarina eburnea CBS 473.64</name>
    <dbReference type="NCBI Taxonomy" id="1395130"/>
    <lineage>
        <taxon>Eukaryota</taxon>
        <taxon>Fungi</taxon>
        <taxon>Dikarya</taxon>
        <taxon>Ascomycota</taxon>
        <taxon>Pezizomycotina</taxon>
        <taxon>Dothideomycetes</taxon>
        <taxon>Pleosporomycetidae</taxon>
        <taxon>Pleosporales</taxon>
        <taxon>Massarineae</taxon>
        <taxon>Massarinaceae</taxon>
        <taxon>Massarina</taxon>
    </lineage>
</organism>
<dbReference type="Proteomes" id="UP000799753">
    <property type="component" value="Unassembled WGS sequence"/>
</dbReference>
<proteinExistence type="predicted"/>
<protein>
    <submittedName>
        <fullName evidence="1">Uncharacterized protein</fullName>
    </submittedName>
</protein>
<gene>
    <name evidence="1" type="ORF">P280DRAFT_236174</name>
</gene>
<keyword evidence="2" id="KW-1185">Reference proteome</keyword>
<dbReference type="AlphaFoldDB" id="A0A6A6RKV1"/>